<protein>
    <recommendedName>
        <fullName evidence="3">CCHC-type domain-containing protein</fullName>
    </recommendedName>
</protein>
<evidence type="ECO:0000313" key="4">
    <source>
        <dbReference type="EMBL" id="RWS22173.1"/>
    </source>
</evidence>
<dbReference type="Gene3D" id="4.10.60.10">
    <property type="entry name" value="Zinc finger, CCHC-type"/>
    <property type="match status" value="1"/>
</dbReference>
<organism evidence="4 5">
    <name type="scientific">Leptotrombidium deliense</name>
    <dbReference type="NCBI Taxonomy" id="299467"/>
    <lineage>
        <taxon>Eukaryota</taxon>
        <taxon>Metazoa</taxon>
        <taxon>Ecdysozoa</taxon>
        <taxon>Arthropoda</taxon>
        <taxon>Chelicerata</taxon>
        <taxon>Arachnida</taxon>
        <taxon>Acari</taxon>
        <taxon>Acariformes</taxon>
        <taxon>Trombidiformes</taxon>
        <taxon>Prostigmata</taxon>
        <taxon>Anystina</taxon>
        <taxon>Parasitengona</taxon>
        <taxon>Trombiculoidea</taxon>
        <taxon>Trombiculidae</taxon>
        <taxon>Leptotrombidium</taxon>
    </lineage>
</organism>
<dbReference type="PROSITE" id="PS50158">
    <property type="entry name" value="ZF_CCHC"/>
    <property type="match status" value="1"/>
</dbReference>
<dbReference type="GO" id="GO:0003676">
    <property type="term" value="F:nucleic acid binding"/>
    <property type="evidence" value="ECO:0007669"/>
    <property type="project" value="InterPro"/>
</dbReference>
<dbReference type="VEuPathDB" id="VectorBase:LDEU009867"/>
<evidence type="ECO:0000256" key="2">
    <source>
        <dbReference type="SAM" id="MobiDB-lite"/>
    </source>
</evidence>
<accession>A0A443S3V5</accession>
<keyword evidence="1" id="KW-0862">Zinc</keyword>
<name>A0A443S3V5_9ACAR</name>
<feature type="domain" description="CCHC-type" evidence="3">
    <location>
        <begin position="61"/>
        <end position="76"/>
    </location>
</feature>
<gene>
    <name evidence="4" type="ORF">B4U80_11687</name>
</gene>
<feature type="region of interest" description="Disordered" evidence="2">
    <location>
        <begin position="73"/>
        <end position="101"/>
    </location>
</feature>
<keyword evidence="1" id="KW-0863">Zinc-finger</keyword>
<dbReference type="OrthoDB" id="4362013at2759"/>
<evidence type="ECO:0000256" key="1">
    <source>
        <dbReference type="PROSITE-ProRule" id="PRU00047"/>
    </source>
</evidence>
<proteinExistence type="predicted"/>
<dbReference type="EMBL" id="NCKV01009586">
    <property type="protein sequence ID" value="RWS22173.1"/>
    <property type="molecule type" value="Genomic_DNA"/>
</dbReference>
<sequence length="101" mass="12227">MNRLVNRLERLEVQLKRNNPNQSDRYRERQYQSNFYNRSQDVRNSSQAHRYPRTEDGRVICRNCREPGHFERFCPKPMRPQPQGTPVAPRRVEQGNETDRL</sequence>
<reference evidence="4 5" key="1">
    <citation type="journal article" date="2018" name="Gigascience">
        <title>Genomes of trombidid mites reveal novel predicted allergens and laterally-transferred genes associated with secondary metabolism.</title>
        <authorList>
            <person name="Dong X."/>
            <person name="Chaisiri K."/>
            <person name="Xia D."/>
            <person name="Armstrong S.D."/>
            <person name="Fang Y."/>
            <person name="Donnelly M.J."/>
            <person name="Kadowaki T."/>
            <person name="McGarry J.W."/>
            <person name="Darby A.C."/>
            <person name="Makepeace B.L."/>
        </authorList>
    </citation>
    <scope>NUCLEOTIDE SEQUENCE [LARGE SCALE GENOMIC DNA]</scope>
    <source>
        <strain evidence="4">UoL-UT</strain>
    </source>
</reference>
<feature type="compositionally biased region" description="Basic and acidic residues" evidence="2">
    <location>
        <begin position="90"/>
        <end position="101"/>
    </location>
</feature>
<dbReference type="Proteomes" id="UP000288716">
    <property type="component" value="Unassembled WGS sequence"/>
</dbReference>
<evidence type="ECO:0000313" key="5">
    <source>
        <dbReference type="Proteomes" id="UP000288716"/>
    </source>
</evidence>
<keyword evidence="1" id="KW-0479">Metal-binding</keyword>
<dbReference type="Pfam" id="PF00098">
    <property type="entry name" value="zf-CCHC"/>
    <property type="match status" value="1"/>
</dbReference>
<keyword evidence="5" id="KW-1185">Reference proteome</keyword>
<dbReference type="InterPro" id="IPR001878">
    <property type="entry name" value="Znf_CCHC"/>
</dbReference>
<comment type="caution">
    <text evidence="4">The sequence shown here is derived from an EMBL/GenBank/DDBJ whole genome shotgun (WGS) entry which is preliminary data.</text>
</comment>
<evidence type="ECO:0000259" key="3">
    <source>
        <dbReference type="PROSITE" id="PS50158"/>
    </source>
</evidence>
<dbReference type="SUPFAM" id="SSF57756">
    <property type="entry name" value="Retrovirus zinc finger-like domains"/>
    <property type="match status" value="1"/>
</dbReference>
<dbReference type="InterPro" id="IPR036875">
    <property type="entry name" value="Znf_CCHC_sf"/>
</dbReference>
<dbReference type="AlphaFoldDB" id="A0A443S3V5"/>
<dbReference type="GO" id="GO:0008270">
    <property type="term" value="F:zinc ion binding"/>
    <property type="evidence" value="ECO:0007669"/>
    <property type="project" value="UniProtKB-KW"/>
</dbReference>